<sequence>MKIAQIAPLWESVPPVAYGGIELVVSLLTDELVRRGHEVTLFATEDSQTLATLVPGAKTGLRRLDLSPEECMVYLEMQLSRVFEQADEFDLIHSHVGQDALPFIELINTPTVHTIHGYFPALSKKLFKQHPHQNFVSISEAQQAYIKELNYVGTVYNAINVDEYTFHPEPETPPYLAFLGRMSKCKGPHVAIEIAKRVGIPLKIAGKIDHLNEDFYYKTVEPLIDNEQITFVGELSSKEKNQFLGGALATLFPISWNEPFGLVMIESMICGTPVIASIRGSTPEIMVDGKTGFLCDENDIEGMVAGVCRIAEINREDCYRHVTNNFTVKQMVDGYEQIYEKLLKESSSKDENVLSVMSNVINELSAK</sequence>
<dbReference type="OrthoDB" id="9801573at2"/>
<dbReference type="HOGENOM" id="CLU_042257_1_0_3"/>
<organism evidence="3 4">
    <name type="scientific">Crocosphaera subtropica (strain ATCC 51142 / BH68)</name>
    <name type="common">Cyanothece sp. (strain ATCC 51142)</name>
    <dbReference type="NCBI Taxonomy" id="43989"/>
    <lineage>
        <taxon>Bacteria</taxon>
        <taxon>Bacillati</taxon>
        <taxon>Cyanobacteriota</taxon>
        <taxon>Cyanophyceae</taxon>
        <taxon>Oscillatoriophycideae</taxon>
        <taxon>Chroococcales</taxon>
        <taxon>Aphanothecaceae</taxon>
        <taxon>Crocosphaera</taxon>
        <taxon>Crocosphaera subtropica</taxon>
    </lineage>
</organism>
<dbReference type="STRING" id="43989.cce_3460"/>
<evidence type="ECO:0000259" key="2">
    <source>
        <dbReference type="Pfam" id="PF13439"/>
    </source>
</evidence>
<dbReference type="RefSeq" id="WP_009545372.1">
    <property type="nucleotide sequence ID" value="NC_010546.1"/>
</dbReference>
<protein>
    <submittedName>
        <fullName evidence="3">Glycosyl transferase, group 1</fullName>
    </submittedName>
</protein>
<keyword evidence="3" id="KW-0808">Transferase</keyword>
<evidence type="ECO:0000313" key="4">
    <source>
        <dbReference type="Proteomes" id="UP000001203"/>
    </source>
</evidence>
<dbReference type="CAZy" id="GT4">
    <property type="family name" value="Glycosyltransferase Family 4"/>
</dbReference>
<reference evidence="3 4" key="1">
    <citation type="journal article" date="2008" name="Proc. Natl. Acad. Sci. U.S.A.">
        <title>The genome of Cyanothece 51142, a unicellular diazotrophic cyanobacterium important in the marine nitrogen cycle.</title>
        <authorList>
            <person name="Welsh E.A."/>
            <person name="Liberton M."/>
            <person name="Stoeckel J."/>
            <person name="Loh T."/>
            <person name="Elvitigala T."/>
            <person name="Wang C."/>
            <person name="Wollam A."/>
            <person name="Fulton R.S."/>
            <person name="Clifton S.W."/>
            <person name="Jacobs J.M."/>
            <person name="Aurora R."/>
            <person name="Ghosh B.K."/>
            <person name="Sherman L.A."/>
            <person name="Smith R.D."/>
            <person name="Wilson R.K."/>
            <person name="Pakrasi H.B."/>
        </authorList>
    </citation>
    <scope>NUCLEOTIDE SEQUENCE [LARGE SCALE GENOMIC DNA]</scope>
    <source>
        <strain evidence="4">ATCC 51142 / BH68</strain>
    </source>
</reference>
<dbReference type="Proteomes" id="UP000001203">
    <property type="component" value="Chromosome circular"/>
</dbReference>
<dbReference type="PANTHER" id="PTHR12526:SF595">
    <property type="entry name" value="BLL5217 PROTEIN"/>
    <property type="match status" value="1"/>
</dbReference>
<dbReference type="Gene3D" id="3.40.50.2000">
    <property type="entry name" value="Glycogen Phosphorylase B"/>
    <property type="match status" value="2"/>
</dbReference>
<dbReference type="InterPro" id="IPR001296">
    <property type="entry name" value="Glyco_trans_1"/>
</dbReference>
<accession>B1WZ44</accession>
<proteinExistence type="predicted"/>
<dbReference type="InterPro" id="IPR028098">
    <property type="entry name" value="Glyco_trans_4-like_N"/>
</dbReference>
<dbReference type="EMBL" id="CP000806">
    <property type="protein sequence ID" value="ACB52808.1"/>
    <property type="molecule type" value="Genomic_DNA"/>
</dbReference>
<dbReference type="AlphaFoldDB" id="B1WZ44"/>
<gene>
    <name evidence="3" type="ordered locus">cce_3460</name>
</gene>
<dbReference type="Pfam" id="PF00534">
    <property type="entry name" value="Glycos_transf_1"/>
    <property type="match status" value="1"/>
</dbReference>
<evidence type="ECO:0000259" key="1">
    <source>
        <dbReference type="Pfam" id="PF00534"/>
    </source>
</evidence>
<name>B1WZ44_CROS5</name>
<feature type="domain" description="Glycosyltransferase subfamily 4-like N-terminal" evidence="2">
    <location>
        <begin position="18"/>
        <end position="148"/>
    </location>
</feature>
<dbReference type="SUPFAM" id="SSF53756">
    <property type="entry name" value="UDP-Glycosyltransferase/glycogen phosphorylase"/>
    <property type="match status" value="1"/>
</dbReference>
<dbReference type="KEGG" id="cyt:cce_3460"/>
<dbReference type="CDD" id="cd03802">
    <property type="entry name" value="GT4_AviGT4-like"/>
    <property type="match status" value="1"/>
</dbReference>
<evidence type="ECO:0000313" key="3">
    <source>
        <dbReference type="EMBL" id="ACB52808.1"/>
    </source>
</evidence>
<feature type="domain" description="Glycosyl transferase family 1" evidence="1">
    <location>
        <begin position="167"/>
        <end position="313"/>
    </location>
</feature>
<dbReference type="Pfam" id="PF13439">
    <property type="entry name" value="Glyco_transf_4"/>
    <property type="match status" value="1"/>
</dbReference>
<dbReference type="eggNOG" id="COG0438">
    <property type="taxonomic scope" value="Bacteria"/>
</dbReference>
<keyword evidence="4" id="KW-1185">Reference proteome</keyword>
<dbReference type="PANTHER" id="PTHR12526">
    <property type="entry name" value="GLYCOSYLTRANSFERASE"/>
    <property type="match status" value="1"/>
</dbReference>
<dbReference type="GO" id="GO:0016757">
    <property type="term" value="F:glycosyltransferase activity"/>
    <property type="evidence" value="ECO:0007669"/>
    <property type="project" value="InterPro"/>
</dbReference>